<dbReference type="NCBIfam" id="TIGR04259">
    <property type="entry name" value="oxa_formateAnti"/>
    <property type="match status" value="1"/>
</dbReference>
<dbReference type="InterPro" id="IPR020846">
    <property type="entry name" value="MFS_dom"/>
</dbReference>
<feature type="transmembrane region" description="Helical" evidence="4">
    <location>
        <begin position="20"/>
        <end position="40"/>
    </location>
</feature>
<dbReference type="Gene3D" id="1.20.1250.20">
    <property type="entry name" value="MFS general substrate transporter like domains"/>
    <property type="match status" value="2"/>
</dbReference>
<evidence type="ECO:0000256" key="1">
    <source>
        <dbReference type="ARBA" id="ARBA00022692"/>
    </source>
</evidence>
<feature type="transmembrane region" description="Helical" evidence="4">
    <location>
        <begin position="229"/>
        <end position="251"/>
    </location>
</feature>
<organism evidence="6 7">
    <name type="scientific">Afipia carboxydohydrogena</name>
    <name type="common">Pseudomonas carboxydohydrogena</name>
    <dbReference type="NCBI Taxonomy" id="290"/>
    <lineage>
        <taxon>Bacteria</taxon>
        <taxon>Pseudomonadati</taxon>
        <taxon>Pseudomonadota</taxon>
        <taxon>Alphaproteobacteria</taxon>
        <taxon>Hyphomicrobiales</taxon>
        <taxon>Nitrobacteraceae</taxon>
        <taxon>Afipia</taxon>
    </lineage>
</organism>
<feature type="transmembrane region" description="Helical" evidence="4">
    <location>
        <begin position="142"/>
        <end position="162"/>
    </location>
</feature>
<evidence type="ECO:0000256" key="2">
    <source>
        <dbReference type="ARBA" id="ARBA00022989"/>
    </source>
</evidence>
<dbReference type="EMBL" id="CP113162">
    <property type="protein sequence ID" value="WEF50817.1"/>
    <property type="molecule type" value="Genomic_DNA"/>
</dbReference>
<dbReference type="RefSeq" id="WP_275246440.1">
    <property type="nucleotide sequence ID" value="NZ_BAABDX010000001.1"/>
</dbReference>
<feature type="transmembrane region" description="Helical" evidence="4">
    <location>
        <begin position="325"/>
        <end position="344"/>
    </location>
</feature>
<feature type="transmembrane region" description="Helical" evidence="4">
    <location>
        <begin position="389"/>
        <end position="411"/>
    </location>
</feature>
<proteinExistence type="predicted"/>
<keyword evidence="2 4" id="KW-1133">Transmembrane helix</keyword>
<dbReference type="SUPFAM" id="SSF103473">
    <property type="entry name" value="MFS general substrate transporter"/>
    <property type="match status" value="1"/>
</dbReference>
<dbReference type="InterPro" id="IPR026355">
    <property type="entry name" value="Oxa/Form_antiport"/>
</dbReference>
<dbReference type="InterPro" id="IPR050327">
    <property type="entry name" value="Proton-linked_MCT"/>
</dbReference>
<evidence type="ECO:0000313" key="6">
    <source>
        <dbReference type="EMBL" id="WEF50817.1"/>
    </source>
</evidence>
<evidence type="ECO:0000313" key="7">
    <source>
        <dbReference type="Proteomes" id="UP001213907"/>
    </source>
</evidence>
<gene>
    <name evidence="6" type="primary">oxlT</name>
    <name evidence="6" type="ORF">AFIC_002368</name>
</gene>
<name>A0ABY8BQY0_AFICR</name>
<evidence type="ECO:0000259" key="5">
    <source>
        <dbReference type="PROSITE" id="PS50850"/>
    </source>
</evidence>
<keyword evidence="3 4" id="KW-0472">Membrane</keyword>
<feature type="transmembrane region" description="Helical" evidence="4">
    <location>
        <begin position="84"/>
        <end position="104"/>
    </location>
</feature>
<dbReference type="Proteomes" id="UP001213907">
    <property type="component" value="Chromosome"/>
</dbReference>
<feature type="transmembrane region" description="Helical" evidence="4">
    <location>
        <begin position="302"/>
        <end position="319"/>
    </location>
</feature>
<dbReference type="CDD" id="cd17353">
    <property type="entry name" value="MFS_OFA_like"/>
    <property type="match status" value="1"/>
</dbReference>
<accession>A0ABY8BQY0</accession>
<dbReference type="PANTHER" id="PTHR11360">
    <property type="entry name" value="MONOCARBOXYLATE TRANSPORTER"/>
    <property type="match status" value="1"/>
</dbReference>
<dbReference type="PROSITE" id="PS50850">
    <property type="entry name" value="MFS"/>
    <property type="match status" value="1"/>
</dbReference>
<dbReference type="Pfam" id="PF07690">
    <property type="entry name" value="MFS_1"/>
    <property type="match status" value="1"/>
</dbReference>
<feature type="transmembrane region" description="Helical" evidence="4">
    <location>
        <begin position="174"/>
        <end position="193"/>
    </location>
</feature>
<evidence type="ECO:0000256" key="3">
    <source>
        <dbReference type="ARBA" id="ARBA00023136"/>
    </source>
</evidence>
<feature type="domain" description="Major facilitator superfamily (MFS) profile" evidence="5">
    <location>
        <begin position="19"/>
        <end position="415"/>
    </location>
</feature>
<feature type="transmembrane region" description="Helical" evidence="4">
    <location>
        <begin position="52"/>
        <end position="72"/>
    </location>
</feature>
<keyword evidence="7" id="KW-1185">Reference proteome</keyword>
<feature type="transmembrane region" description="Helical" evidence="4">
    <location>
        <begin position="364"/>
        <end position="383"/>
    </location>
</feature>
<feature type="transmembrane region" description="Helical" evidence="4">
    <location>
        <begin position="110"/>
        <end position="130"/>
    </location>
</feature>
<reference evidence="6 7" key="1">
    <citation type="submission" date="2022-11" db="EMBL/GenBank/DDBJ databases">
        <authorList>
            <person name="Siebert D."/>
            <person name="Busche T."/>
            <person name="Saydam E."/>
            <person name="Kalinowski J."/>
            <person name="Ruckert C."/>
            <person name="Blombach B."/>
        </authorList>
    </citation>
    <scope>NUCLEOTIDE SEQUENCE [LARGE SCALE GENOMIC DNA]</scope>
    <source>
        <strain evidence="6 7">DSM 1083</strain>
    </source>
</reference>
<sequence length="431" mass="46419">MTTTNTQASSAPSPSRWFQLLLGMIAMMAISSPQYVWALFTGPLTEKLRVSLAEIQVTFSLLIVLQTFFSPAQGYLIDRFGPRLLLSVGAILTGLSWVLAANVTTLTGLYMTYGLFGGLGTGIIYIGVVGMMVQWFPDKRGLATGLVAAGYGFGAILTTLPISTSLKSNGLSSTLVTFGIVFGIVGILAAIFMRRPEKSIAFTAPDAEERGLMQSTRNYAPREMLRNPIFWLLFVMMTMMSTSGLMVISQMGAFAKDFGVKDALVFGLAALPLALTVDRITNGVTRPFFGWVSDRIGRENTMAIAFGLEGIAMTIWLAYAHNPLAFVLLSGVVFFGWGEIFSLFPSTLTDTFGTRDATTNYGFLYMAQGVGSVLGGPIAALLYQATLSWHVVFGVAITMDITTALLAIFVLKRMRATHLARNAQAAALATA</sequence>
<feature type="transmembrane region" description="Helical" evidence="4">
    <location>
        <begin position="263"/>
        <end position="281"/>
    </location>
</feature>
<keyword evidence="1 4" id="KW-0812">Transmembrane</keyword>
<dbReference type="InterPro" id="IPR011701">
    <property type="entry name" value="MFS"/>
</dbReference>
<dbReference type="PANTHER" id="PTHR11360:SF304">
    <property type="entry name" value="MFS DOMAIN-CONTAINING PROTEIN"/>
    <property type="match status" value="1"/>
</dbReference>
<evidence type="ECO:0000256" key="4">
    <source>
        <dbReference type="SAM" id="Phobius"/>
    </source>
</evidence>
<dbReference type="InterPro" id="IPR036259">
    <property type="entry name" value="MFS_trans_sf"/>
</dbReference>
<protein>
    <submittedName>
        <fullName evidence="6">Oxalate/formate MFS antiporter</fullName>
    </submittedName>
</protein>